<dbReference type="InterPro" id="IPR010775">
    <property type="entry name" value="DUF1365"/>
</dbReference>
<dbReference type="eggNOG" id="ENOG502RGVU">
    <property type="taxonomic scope" value="Eukaryota"/>
</dbReference>
<dbReference type="Pfam" id="PF07103">
    <property type="entry name" value="DUF1365"/>
    <property type="match status" value="1"/>
</dbReference>
<accession>W4K3Y1</accession>
<dbReference type="KEGG" id="hir:HETIRDRAFT_171713"/>
<organism evidence="1 2">
    <name type="scientific">Heterobasidion irregulare (strain TC 32-1)</name>
    <dbReference type="NCBI Taxonomy" id="747525"/>
    <lineage>
        <taxon>Eukaryota</taxon>
        <taxon>Fungi</taxon>
        <taxon>Dikarya</taxon>
        <taxon>Basidiomycota</taxon>
        <taxon>Agaricomycotina</taxon>
        <taxon>Agaricomycetes</taxon>
        <taxon>Russulales</taxon>
        <taxon>Bondarzewiaceae</taxon>
        <taxon>Heterobasidion</taxon>
        <taxon>Heterobasidion annosum species complex</taxon>
    </lineage>
</organism>
<dbReference type="InParanoid" id="W4K3Y1"/>
<evidence type="ECO:0008006" key="3">
    <source>
        <dbReference type="Google" id="ProtNLM"/>
    </source>
</evidence>
<gene>
    <name evidence="1" type="ORF">HETIRDRAFT_171713</name>
</gene>
<dbReference type="PANTHER" id="PTHR33973:SF4">
    <property type="entry name" value="OS07G0153300 PROTEIN"/>
    <property type="match status" value="1"/>
</dbReference>
<dbReference type="EMBL" id="KI925460">
    <property type="protein sequence ID" value="ETW79766.1"/>
    <property type="molecule type" value="Genomic_DNA"/>
</dbReference>
<dbReference type="OrthoDB" id="3340520at2759"/>
<dbReference type="Proteomes" id="UP000030671">
    <property type="component" value="Unassembled WGS sequence"/>
</dbReference>
<name>W4K3Y1_HETIT</name>
<proteinExistence type="predicted"/>
<dbReference type="AlphaFoldDB" id="W4K3Y1"/>
<dbReference type="GeneID" id="20668359"/>
<evidence type="ECO:0000313" key="2">
    <source>
        <dbReference type="Proteomes" id="UP000030671"/>
    </source>
</evidence>
<dbReference type="PANTHER" id="PTHR33973">
    <property type="entry name" value="OS07G0153300 PROTEIN"/>
    <property type="match status" value="1"/>
</dbReference>
<dbReference type="RefSeq" id="XP_009548322.1">
    <property type="nucleotide sequence ID" value="XM_009550027.1"/>
</dbReference>
<sequence length="544" mass="60718">MPDSTGKPSQALGYILRTTVTHSRLLPVQSRHAFTYPVLSFFVSLSELESNKLSLLNGYLFSYGGAACRITGLRASGYLYEDGGNEKSIRNKLVRVLEDFGIHDAISMNDAWIMTIPSYLGYEGTNPLTVYLCYMEGRLWTVVLEIHNTFGERHVHILQIGKDEETPDRGFEHQWTFSREFHVSPFNDRAGTYTISVRAPFNPPNDPLASKLYPKPAVRVHLNEPSVDKDGVREKGPLKLTALHWTNTATPLTTTSLTTTLVAQPFILLMTLPRILRHAYILHYKRSLGIWKRPEMHPVTRGWASAKAGTQGFDEGEKVVGKDDRKSIKGGGVYWQVPSLLEGLSKKHVSSFLSRRANELGMAITLKPGNPYLPTQAFVPLQEDTLKVQKYLTISYLSPRLFTLLLLAPSADAALVLGGPQSIRGGELGEFVTSDDGLFRELFAFSSSSRHPRSSVAQSLRASRSPLETRGCEKIPIPPSNALDPAVRDVTAWVPFIVLLGTCFIVEWIEYSIWKIAGVEWASKHLERSARTTTLQPHRNTEEG</sequence>
<keyword evidence="2" id="KW-1185">Reference proteome</keyword>
<dbReference type="HOGENOM" id="CLU_016237_0_0_1"/>
<reference evidence="1 2" key="1">
    <citation type="journal article" date="2012" name="New Phytol.">
        <title>Insight into trade-off between wood decay and parasitism from the genome of a fungal forest pathogen.</title>
        <authorList>
            <person name="Olson A."/>
            <person name="Aerts A."/>
            <person name="Asiegbu F."/>
            <person name="Belbahri L."/>
            <person name="Bouzid O."/>
            <person name="Broberg A."/>
            <person name="Canback B."/>
            <person name="Coutinho P.M."/>
            <person name="Cullen D."/>
            <person name="Dalman K."/>
            <person name="Deflorio G."/>
            <person name="van Diepen L.T."/>
            <person name="Dunand C."/>
            <person name="Duplessis S."/>
            <person name="Durling M."/>
            <person name="Gonthier P."/>
            <person name="Grimwood J."/>
            <person name="Fossdal C.G."/>
            <person name="Hansson D."/>
            <person name="Henrissat B."/>
            <person name="Hietala A."/>
            <person name="Himmelstrand K."/>
            <person name="Hoffmeister D."/>
            <person name="Hogberg N."/>
            <person name="James T.Y."/>
            <person name="Karlsson M."/>
            <person name="Kohler A."/>
            <person name="Kues U."/>
            <person name="Lee Y.H."/>
            <person name="Lin Y.C."/>
            <person name="Lind M."/>
            <person name="Lindquist E."/>
            <person name="Lombard V."/>
            <person name="Lucas S."/>
            <person name="Lunden K."/>
            <person name="Morin E."/>
            <person name="Murat C."/>
            <person name="Park J."/>
            <person name="Raffaello T."/>
            <person name="Rouze P."/>
            <person name="Salamov A."/>
            <person name="Schmutz J."/>
            <person name="Solheim H."/>
            <person name="Stahlberg J."/>
            <person name="Velez H."/>
            <person name="de Vries R.P."/>
            <person name="Wiebenga A."/>
            <person name="Woodward S."/>
            <person name="Yakovlev I."/>
            <person name="Garbelotto M."/>
            <person name="Martin F."/>
            <person name="Grigoriev I.V."/>
            <person name="Stenlid J."/>
        </authorList>
    </citation>
    <scope>NUCLEOTIDE SEQUENCE [LARGE SCALE GENOMIC DNA]</scope>
    <source>
        <strain evidence="1 2">TC 32-1</strain>
    </source>
</reference>
<evidence type="ECO:0000313" key="1">
    <source>
        <dbReference type="EMBL" id="ETW79766.1"/>
    </source>
</evidence>
<protein>
    <recommendedName>
        <fullName evidence="3">DUF1365-domain-containing protein</fullName>
    </recommendedName>
</protein>